<sequence length="55" mass="6559">MEVYEASLIGDTRQKDLIVLFTNFTFSKRRFFQFFSFFLSEKCVFFPKTGIAKCK</sequence>
<protein>
    <submittedName>
        <fullName evidence="1">Uncharacterized protein</fullName>
    </submittedName>
</protein>
<evidence type="ECO:0000313" key="1">
    <source>
        <dbReference type="EMBL" id="KAE9621471.1"/>
    </source>
</evidence>
<evidence type="ECO:0000313" key="2">
    <source>
        <dbReference type="Proteomes" id="UP000447434"/>
    </source>
</evidence>
<dbReference type="AlphaFoldDB" id="A0A6A4R661"/>
<dbReference type="Proteomes" id="UP000447434">
    <property type="component" value="Chromosome 1"/>
</dbReference>
<proteinExistence type="predicted"/>
<gene>
    <name evidence="1" type="ORF">Lalb_Chr01g0015131</name>
</gene>
<keyword evidence="2" id="KW-1185">Reference proteome</keyword>
<reference evidence="2" key="1">
    <citation type="journal article" date="2020" name="Nat. Commun.">
        <title>Genome sequence of the cluster root forming white lupin.</title>
        <authorList>
            <person name="Hufnagel B."/>
            <person name="Marques A."/>
            <person name="Soriano A."/>
            <person name="Marques L."/>
            <person name="Divol F."/>
            <person name="Doumas P."/>
            <person name="Sallet E."/>
            <person name="Mancinotti D."/>
            <person name="Carrere S."/>
            <person name="Marande W."/>
            <person name="Arribat S."/>
            <person name="Keller J."/>
            <person name="Huneau C."/>
            <person name="Blein T."/>
            <person name="Aime D."/>
            <person name="Laguerre M."/>
            <person name="Taylor J."/>
            <person name="Schubert V."/>
            <person name="Nelson M."/>
            <person name="Geu-Flores F."/>
            <person name="Crespi M."/>
            <person name="Gallardo-Guerrero K."/>
            <person name="Delaux P.-M."/>
            <person name="Salse J."/>
            <person name="Berges H."/>
            <person name="Guyot R."/>
            <person name="Gouzy J."/>
            <person name="Peret B."/>
        </authorList>
    </citation>
    <scope>NUCLEOTIDE SEQUENCE [LARGE SCALE GENOMIC DNA]</scope>
    <source>
        <strain evidence="2">cv. Amiga</strain>
    </source>
</reference>
<organism evidence="1 2">
    <name type="scientific">Lupinus albus</name>
    <name type="common">White lupine</name>
    <name type="synonym">Lupinus termis</name>
    <dbReference type="NCBI Taxonomy" id="3870"/>
    <lineage>
        <taxon>Eukaryota</taxon>
        <taxon>Viridiplantae</taxon>
        <taxon>Streptophyta</taxon>
        <taxon>Embryophyta</taxon>
        <taxon>Tracheophyta</taxon>
        <taxon>Spermatophyta</taxon>
        <taxon>Magnoliopsida</taxon>
        <taxon>eudicotyledons</taxon>
        <taxon>Gunneridae</taxon>
        <taxon>Pentapetalae</taxon>
        <taxon>rosids</taxon>
        <taxon>fabids</taxon>
        <taxon>Fabales</taxon>
        <taxon>Fabaceae</taxon>
        <taxon>Papilionoideae</taxon>
        <taxon>50 kb inversion clade</taxon>
        <taxon>genistoids sensu lato</taxon>
        <taxon>core genistoids</taxon>
        <taxon>Genisteae</taxon>
        <taxon>Lupinus</taxon>
    </lineage>
</organism>
<name>A0A6A4R661_LUPAL</name>
<comment type="caution">
    <text evidence="1">The sequence shown here is derived from an EMBL/GenBank/DDBJ whole genome shotgun (WGS) entry which is preliminary data.</text>
</comment>
<dbReference type="EMBL" id="WOCE01000001">
    <property type="protein sequence ID" value="KAE9621471.1"/>
    <property type="molecule type" value="Genomic_DNA"/>
</dbReference>
<accession>A0A6A4R661</accession>